<keyword evidence="3" id="KW-1185">Reference proteome</keyword>
<evidence type="ECO:0000313" key="4">
    <source>
        <dbReference type="WBParaSite" id="SSLN_0001942301-mRNA-1"/>
    </source>
</evidence>
<sequence>MDEEETAKPRGLNDPGAEAKEAHTRTMTTTETTTSAATEAEMGPHALPKFRASVVPPSPTHNHSTSSEHLTPSNLRVSKTSDLLHPESLAFEVDPMLISRPERSFSISQGVMQTSRQSAGSINSLPKETTTTTARRRASQDYFTPLSQTHIPICGIVAGGDKWTLHQVYACVHTNNCPIVVVRVGEIPDPPLSVSWEQLVIYQNVLTRGKEAFSGATASFNLTHGILTSPWI</sequence>
<feature type="compositionally biased region" description="Low complexity" evidence="1">
    <location>
        <begin position="25"/>
        <end position="41"/>
    </location>
</feature>
<dbReference type="AlphaFoldDB" id="A0A183TQG8"/>
<evidence type="ECO:0000256" key="1">
    <source>
        <dbReference type="SAM" id="MobiDB-lite"/>
    </source>
</evidence>
<dbReference type="EMBL" id="UYSU01045072">
    <property type="protein sequence ID" value="VDM05101.1"/>
    <property type="molecule type" value="Genomic_DNA"/>
</dbReference>
<accession>A0A183TQG8</accession>
<dbReference type="Proteomes" id="UP000275846">
    <property type="component" value="Unassembled WGS sequence"/>
</dbReference>
<feature type="region of interest" description="Disordered" evidence="1">
    <location>
        <begin position="116"/>
        <end position="135"/>
    </location>
</feature>
<reference evidence="4" key="1">
    <citation type="submission" date="2016-06" db="UniProtKB">
        <authorList>
            <consortium name="WormBaseParasite"/>
        </authorList>
    </citation>
    <scope>IDENTIFICATION</scope>
</reference>
<gene>
    <name evidence="2" type="ORF">SSLN_LOCUS18715</name>
</gene>
<feature type="compositionally biased region" description="Polar residues" evidence="1">
    <location>
        <begin position="116"/>
        <end position="128"/>
    </location>
</feature>
<reference evidence="2 3" key="2">
    <citation type="submission" date="2018-11" db="EMBL/GenBank/DDBJ databases">
        <authorList>
            <consortium name="Pathogen Informatics"/>
        </authorList>
    </citation>
    <scope>NUCLEOTIDE SEQUENCE [LARGE SCALE GENOMIC DNA]</scope>
    <source>
        <strain evidence="2 3">NST_G2</strain>
    </source>
</reference>
<proteinExistence type="predicted"/>
<dbReference type="OrthoDB" id="9994106at2759"/>
<dbReference type="WBParaSite" id="SSLN_0001942301-mRNA-1">
    <property type="protein sequence ID" value="SSLN_0001942301-mRNA-1"/>
    <property type="gene ID" value="SSLN_0001942301"/>
</dbReference>
<evidence type="ECO:0000313" key="2">
    <source>
        <dbReference type="EMBL" id="VDM05101.1"/>
    </source>
</evidence>
<evidence type="ECO:0000313" key="3">
    <source>
        <dbReference type="Proteomes" id="UP000275846"/>
    </source>
</evidence>
<protein>
    <submittedName>
        <fullName evidence="4">LSDAT_euk domain-containing protein</fullName>
    </submittedName>
</protein>
<feature type="region of interest" description="Disordered" evidence="1">
    <location>
        <begin position="1"/>
        <end position="73"/>
    </location>
</feature>
<name>A0A183TQG8_SCHSO</name>
<organism evidence="4">
    <name type="scientific">Schistocephalus solidus</name>
    <name type="common">Tapeworm</name>
    <dbReference type="NCBI Taxonomy" id="70667"/>
    <lineage>
        <taxon>Eukaryota</taxon>
        <taxon>Metazoa</taxon>
        <taxon>Spiralia</taxon>
        <taxon>Lophotrochozoa</taxon>
        <taxon>Platyhelminthes</taxon>
        <taxon>Cestoda</taxon>
        <taxon>Eucestoda</taxon>
        <taxon>Diphyllobothriidea</taxon>
        <taxon>Diphyllobothriidae</taxon>
        <taxon>Schistocephalus</taxon>
    </lineage>
</organism>